<organism evidence="1 2">
    <name type="scientific">Shewanella colwelliana</name>
    <name type="common">Alteromonas colwelliana</name>
    <dbReference type="NCBI Taxonomy" id="23"/>
    <lineage>
        <taxon>Bacteria</taxon>
        <taxon>Pseudomonadati</taxon>
        <taxon>Pseudomonadota</taxon>
        <taxon>Gammaproteobacteria</taxon>
        <taxon>Alteromonadales</taxon>
        <taxon>Shewanellaceae</taxon>
        <taxon>Shewanella</taxon>
    </lineage>
</organism>
<dbReference type="EMBL" id="BPEU01000068">
    <property type="protein sequence ID" value="GIU46819.1"/>
    <property type="molecule type" value="Genomic_DNA"/>
</dbReference>
<evidence type="ECO:0000313" key="2">
    <source>
        <dbReference type="Proteomes" id="UP000773469"/>
    </source>
</evidence>
<sequence>MSSGVQLTEAELLELYGFMEKANELFHQPMNYADSDKVAKFGQENYPLIRKYYYDVLWDKLPDKVKENILNE</sequence>
<accession>A0ABQ4PH26</accession>
<name>A0ABQ4PH26_SHECO</name>
<proteinExistence type="predicted"/>
<keyword evidence="2" id="KW-1185">Reference proteome</keyword>
<protein>
    <submittedName>
        <fullName evidence="1">Uncharacterized protein</fullName>
    </submittedName>
</protein>
<comment type="caution">
    <text evidence="1">The sequence shown here is derived from an EMBL/GenBank/DDBJ whole genome shotgun (WGS) entry which is preliminary data.</text>
</comment>
<reference evidence="1 2" key="1">
    <citation type="submission" date="2021-05" db="EMBL/GenBank/DDBJ databases">
        <title>Molecular characterization for Shewanella algae harboring chromosomal blaOXA-55-like strains isolated from clinical and environment sample.</title>
        <authorList>
            <person name="Ohama Y."/>
            <person name="Aoki K."/>
            <person name="Harada S."/>
            <person name="Moriya K."/>
            <person name="Ishii Y."/>
            <person name="Tateda K."/>
        </authorList>
    </citation>
    <scope>NUCLEOTIDE SEQUENCE [LARGE SCALE GENOMIC DNA]</scope>
    <source>
        <strain evidence="1 2">MBTL60-118</strain>
    </source>
</reference>
<evidence type="ECO:0000313" key="1">
    <source>
        <dbReference type="EMBL" id="GIU46819.1"/>
    </source>
</evidence>
<dbReference type="Proteomes" id="UP000773469">
    <property type="component" value="Unassembled WGS sequence"/>
</dbReference>
<dbReference type="RefSeq" id="WP_220757708.1">
    <property type="nucleotide sequence ID" value="NZ_BPEU01000068.1"/>
</dbReference>
<gene>
    <name evidence="1" type="ORF">TUM3794_39820</name>
</gene>